<dbReference type="Proteomes" id="UP000307720">
    <property type="component" value="Unassembled WGS sequence"/>
</dbReference>
<evidence type="ECO:0000313" key="1">
    <source>
        <dbReference type="EMBL" id="TGX96841.1"/>
    </source>
</evidence>
<gene>
    <name evidence="1" type="ORF">E5357_14720</name>
</gene>
<organism evidence="1 2">
    <name type="scientific">Hominisplanchenecus murintestinalis</name>
    <dbReference type="NCBI Taxonomy" id="2941517"/>
    <lineage>
        <taxon>Bacteria</taxon>
        <taxon>Bacillati</taxon>
        <taxon>Bacillota</taxon>
        <taxon>Clostridia</taxon>
        <taxon>Lachnospirales</taxon>
        <taxon>Lachnospiraceae</taxon>
        <taxon>Hominisplanchenecus</taxon>
    </lineage>
</organism>
<reference evidence="1" key="1">
    <citation type="submission" date="2019-04" db="EMBL/GenBank/DDBJ databases">
        <title>Microbes associate with the intestines of laboratory mice.</title>
        <authorList>
            <person name="Navarre W."/>
            <person name="Wong E."/>
            <person name="Huang K."/>
            <person name="Tropini C."/>
            <person name="Ng K."/>
            <person name="Yu B."/>
        </authorList>
    </citation>
    <scope>NUCLEOTIDE SEQUENCE</scope>
    <source>
        <strain evidence="1">NM72_1-8</strain>
    </source>
</reference>
<comment type="caution">
    <text evidence="1">The sequence shown here is derived from an EMBL/GenBank/DDBJ whole genome shotgun (WGS) entry which is preliminary data.</text>
</comment>
<proteinExistence type="predicted"/>
<name>A0AC61QVM2_9FIRM</name>
<keyword evidence="2" id="KW-1185">Reference proteome</keyword>
<sequence>MSVGENIRRTRQEQGMTQAYVAEQAGITQAMLCQIERGTKNPSLQVGKEIADILGCKMEELLEGGQGSRPPKRTA</sequence>
<dbReference type="EMBL" id="SRZB01000045">
    <property type="protein sequence ID" value="TGX96841.1"/>
    <property type="molecule type" value="Genomic_DNA"/>
</dbReference>
<protein>
    <submittedName>
        <fullName evidence="1">XRE family transcriptional regulator</fullName>
    </submittedName>
</protein>
<evidence type="ECO:0000313" key="2">
    <source>
        <dbReference type="Proteomes" id="UP000307720"/>
    </source>
</evidence>
<accession>A0AC61QVM2</accession>